<evidence type="ECO:0000259" key="7">
    <source>
        <dbReference type="PROSITE" id="PS51085"/>
    </source>
</evidence>
<dbReference type="Proteomes" id="UP001359886">
    <property type="component" value="Unassembled WGS sequence"/>
</dbReference>
<keyword evidence="4" id="KW-0408">Iron</keyword>
<dbReference type="PRINTS" id="PR00355">
    <property type="entry name" value="ADRENODOXIN"/>
</dbReference>
<dbReference type="InterPro" id="IPR001041">
    <property type="entry name" value="2Fe-2S_ferredoxin-type"/>
</dbReference>
<dbReference type="SUPFAM" id="SSF54292">
    <property type="entry name" value="2Fe-2S ferredoxin-like"/>
    <property type="match status" value="1"/>
</dbReference>
<dbReference type="Gene3D" id="3.10.20.30">
    <property type="match status" value="1"/>
</dbReference>
<comment type="caution">
    <text evidence="8">The sequence shown here is derived from an EMBL/GenBank/DDBJ whole genome shotgun (WGS) entry which is preliminary data.</text>
</comment>
<dbReference type="GO" id="GO:0046872">
    <property type="term" value="F:metal ion binding"/>
    <property type="evidence" value="ECO:0007669"/>
    <property type="project" value="UniProtKB-KW"/>
</dbReference>
<keyword evidence="2" id="KW-0001">2Fe-2S</keyword>
<dbReference type="CDD" id="cd00207">
    <property type="entry name" value="fer2"/>
    <property type="match status" value="1"/>
</dbReference>
<proteinExistence type="inferred from homology"/>
<dbReference type="InterPro" id="IPR012675">
    <property type="entry name" value="Beta-grasp_dom_sf"/>
</dbReference>
<dbReference type="EMBL" id="JAZHOG010000004">
    <property type="protein sequence ID" value="MEJ8567371.1"/>
    <property type="molecule type" value="Genomic_DNA"/>
</dbReference>
<dbReference type="InterPro" id="IPR001055">
    <property type="entry name" value="Adrenodoxin-like"/>
</dbReference>
<evidence type="ECO:0000256" key="6">
    <source>
        <dbReference type="ARBA" id="ARBA00034078"/>
    </source>
</evidence>
<protein>
    <submittedName>
        <fullName evidence="8">2Fe-2S iron-sulfur cluster-binding protein</fullName>
    </submittedName>
</protein>
<keyword evidence="3" id="KW-0479">Metal-binding</keyword>
<dbReference type="Pfam" id="PF00111">
    <property type="entry name" value="Fer2"/>
    <property type="match status" value="1"/>
</dbReference>
<dbReference type="GO" id="GO:0009055">
    <property type="term" value="F:electron transfer activity"/>
    <property type="evidence" value="ECO:0007669"/>
    <property type="project" value="TreeGrafter"/>
</dbReference>
<evidence type="ECO:0000256" key="3">
    <source>
        <dbReference type="ARBA" id="ARBA00022723"/>
    </source>
</evidence>
<name>A0AAW9RIN6_9GAMM</name>
<evidence type="ECO:0000313" key="8">
    <source>
        <dbReference type="EMBL" id="MEJ8567371.1"/>
    </source>
</evidence>
<keyword evidence="5" id="KW-0411">Iron-sulfur</keyword>
<dbReference type="PANTHER" id="PTHR23426:SF65">
    <property type="entry name" value="FERREDOXIN-2, MITOCHONDRIAL"/>
    <property type="match status" value="1"/>
</dbReference>
<dbReference type="GO" id="GO:0051537">
    <property type="term" value="F:2 iron, 2 sulfur cluster binding"/>
    <property type="evidence" value="ECO:0007669"/>
    <property type="project" value="UniProtKB-KW"/>
</dbReference>
<evidence type="ECO:0000256" key="4">
    <source>
        <dbReference type="ARBA" id="ARBA00023004"/>
    </source>
</evidence>
<evidence type="ECO:0000256" key="2">
    <source>
        <dbReference type="ARBA" id="ARBA00022714"/>
    </source>
</evidence>
<dbReference type="InterPro" id="IPR036010">
    <property type="entry name" value="2Fe-2S_ferredoxin-like_sf"/>
</dbReference>
<reference evidence="8 9" key="1">
    <citation type="submission" date="2024-02" db="EMBL/GenBank/DDBJ databases">
        <title>A novel Wenzhouxiangellaceae bacterium, isolated from coastal sediments.</title>
        <authorList>
            <person name="Du Z.-J."/>
            <person name="Ye Y.-Q."/>
            <person name="Zhang X.-Y."/>
        </authorList>
    </citation>
    <scope>NUCLEOTIDE SEQUENCE [LARGE SCALE GENOMIC DNA]</scope>
    <source>
        <strain evidence="8 9">CH-27</strain>
    </source>
</reference>
<sequence length="104" mass="11998">MISINVTDREGQTHTVEGQPNDKLMEVLREFDWGVAAICGGMCSCATCHIFVEDEWLETFPQREMDEEELLEFLDHFKPNSRLSCQLELREKHDGLKVTLAPEE</sequence>
<feature type="domain" description="2Fe-2S ferredoxin-type" evidence="7">
    <location>
        <begin position="1"/>
        <end position="104"/>
    </location>
</feature>
<evidence type="ECO:0000256" key="1">
    <source>
        <dbReference type="ARBA" id="ARBA00010914"/>
    </source>
</evidence>
<dbReference type="AlphaFoldDB" id="A0AAW9RIN6"/>
<comment type="similarity">
    <text evidence="1">Belongs to the adrenodoxin/putidaredoxin family.</text>
</comment>
<keyword evidence="9" id="KW-1185">Reference proteome</keyword>
<gene>
    <name evidence="8" type="ORF">V3330_07000</name>
</gene>
<dbReference type="PROSITE" id="PS51085">
    <property type="entry name" value="2FE2S_FER_2"/>
    <property type="match status" value="1"/>
</dbReference>
<dbReference type="PANTHER" id="PTHR23426">
    <property type="entry name" value="FERREDOXIN/ADRENODOXIN"/>
    <property type="match status" value="1"/>
</dbReference>
<organism evidence="8 9">
    <name type="scientific">Elongatibacter sediminis</name>
    <dbReference type="NCBI Taxonomy" id="3119006"/>
    <lineage>
        <taxon>Bacteria</taxon>
        <taxon>Pseudomonadati</taxon>
        <taxon>Pseudomonadota</taxon>
        <taxon>Gammaproteobacteria</taxon>
        <taxon>Chromatiales</taxon>
        <taxon>Wenzhouxiangellaceae</taxon>
        <taxon>Elongatibacter</taxon>
    </lineage>
</organism>
<dbReference type="GO" id="GO:0140647">
    <property type="term" value="P:P450-containing electron transport chain"/>
    <property type="evidence" value="ECO:0007669"/>
    <property type="project" value="InterPro"/>
</dbReference>
<accession>A0AAW9RIN6</accession>
<comment type="cofactor">
    <cofactor evidence="6">
        <name>[2Fe-2S] cluster</name>
        <dbReference type="ChEBI" id="CHEBI:190135"/>
    </cofactor>
</comment>
<evidence type="ECO:0000313" key="9">
    <source>
        <dbReference type="Proteomes" id="UP001359886"/>
    </source>
</evidence>
<dbReference type="RefSeq" id="WP_354694696.1">
    <property type="nucleotide sequence ID" value="NZ_JAZHOG010000004.1"/>
</dbReference>
<evidence type="ECO:0000256" key="5">
    <source>
        <dbReference type="ARBA" id="ARBA00023014"/>
    </source>
</evidence>